<name>A0A7W6P298_9HYPH</name>
<proteinExistence type="inferred from homology"/>
<dbReference type="SUPFAM" id="SSF81345">
    <property type="entry name" value="ABC transporter involved in vitamin B12 uptake, BtuC"/>
    <property type="match status" value="1"/>
</dbReference>
<keyword evidence="6 8" id="KW-1133">Transmembrane helix</keyword>
<feature type="transmembrane region" description="Helical" evidence="8">
    <location>
        <begin position="282"/>
        <end position="300"/>
    </location>
</feature>
<dbReference type="Gene3D" id="1.10.3470.10">
    <property type="entry name" value="ABC transporter involved in vitamin B12 uptake, BtuC"/>
    <property type="match status" value="1"/>
</dbReference>
<feature type="transmembrane region" description="Helical" evidence="8">
    <location>
        <begin position="124"/>
        <end position="143"/>
    </location>
</feature>
<keyword evidence="7 8" id="KW-0472">Membrane</keyword>
<keyword evidence="5 8" id="KW-0812">Transmembrane</keyword>
<dbReference type="Proteomes" id="UP000584824">
    <property type="component" value="Unassembled WGS sequence"/>
</dbReference>
<feature type="transmembrane region" description="Helical" evidence="8">
    <location>
        <begin position="239"/>
        <end position="270"/>
    </location>
</feature>
<accession>A0A7W6P298</accession>
<evidence type="ECO:0000256" key="8">
    <source>
        <dbReference type="SAM" id="Phobius"/>
    </source>
</evidence>
<keyword evidence="4" id="KW-1003">Cell membrane</keyword>
<comment type="subcellular location">
    <subcellularLocation>
        <location evidence="1">Cell membrane</location>
        <topology evidence="1">Multi-pass membrane protein</topology>
    </subcellularLocation>
</comment>
<evidence type="ECO:0000256" key="6">
    <source>
        <dbReference type="ARBA" id="ARBA00022989"/>
    </source>
</evidence>
<evidence type="ECO:0000256" key="1">
    <source>
        <dbReference type="ARBA" id="ARBA00004651"/>
    </source>
</evidence>
<dbReference type="InterPro" id="IPR037294">
    <property type="entry name" value="ABC_BtuC-like"/>
</dbReference>
<evidence type="ECO:0000313" key="9">
    <source>
        <dbReference type="EMBL" id="MBB4105199.1"/>
    </source>
</evidence>
<keyword evidence="10" id="KW-1185">Reference proteome</keyword>
<dbReference type="GO" id="GO:0005886">
    <property type="term" value="C:plasma membrane"/>
    <property type="evidence" value="ECO:0007669"/>
    <property type="project" value="UniProtKB-SubCell"/>
</dbReference>
<evidence type="ECO:0000256" key="7">
    <source>
        <dbReference type="ARBA" id="ARBA00023136"/>
    </source>
</evidence>
<sequence>MRSGQADALRVLGLAILFCMTILVAVLSIGAGTARLSFVTVAEALFAFDGSRDHLIVTMLRLPRVLAGAMAGAALAVAGAVMQAATGNPLASPGLLGINAGGAFAVVAAMALQMTGSLGDGNGLVWYAFGGAAIAGFAVHALGSLGPRGGTSLKLVLAGAVIGTFLTSLTSAILIFDQATLDAVRLWTVGSLSGRTMGQVLAVAPYIATGLAAALLLRGQFTTLSLGSDISGALGQHPLLWRTLSVVIVVLLAGSAVALAGPVGFVGLVMPHVARLTIGADYRWIVPYSAVGGALLLVMADTVGRGLFASQDFPVGVTMALIGAPFFLWLARYRLRGA</sequence>
<evidence type="ECO:0000313" key="10">
    <source>
        <dbReference type="Proteomes" id="UP000584824"/>
    </source>
</evidence>
<feature type="transmembrane region" description="Helical" evidence="8">
    <location>
        <begin position="196"/>
        <end position="218"/>
    </location>
</feature>
<evidence type="ECO:0000256" key="2">
    <source>
        <dbReference type="ARBA" id="ARBA00007935"/>
    </source>
</evidence>
<comment type="caution">
    <text evidence="9">The sequence shown here is derived from an EMBL/GenBank/DDBJ whole genome shotgun (WGS) entry which is preliminary data.</text>
</comment>
<dbReference type="Pfam" id="PF01032">
    <property type="entry name" value="FecCD"/>
    <property type="match status" value="1"/>
</dbReference>
<dbReference type="GO" id="GO:0022857">
    <property type="term" value="F:transmembrane transporter activity"/>
    <property type="evidence" value="ECO:0007669"/>
    <property type="project" value="InterPro"/>
</dbReference>
<evidence type="ECO:0000256" key="4">
    <source>
        <dbReference type="ARBA" id="ARBA00022475"/>
    </source>
</evidence>
<reference evidence="9 10" key="1">
    <citation type="submission" date="2020-08" db="EMBL/GenBank/DDBJ databases">
        <title>Genomic Encyclopedia of Type Strains, Phase IV (KMG-IV): sequencing the most valuable type-strain genomes for metagenomic binning, comparative biology and taxonomic classification.</title>
        <authorList>
            <person name="Goeker M."/>
        </authorList>
    </citation>
    <scope>NUCLEOTIDE SEQUENCE [LARGE SCALE GENOMIC DNA]</scope>
    <source>
        <strain evidence="9 10">DSM 26385</strain>
    </source>
</reference>
<feature type="transmembrane region" description="Helical" evidence="8">
    <location>
        <begin position="94"/>
        <end position="112"/>
    </location>
</feature>
<keyword evidence="3" id="KW-0813">Transport</keyword>
<dbReference type="PANTHER" id="PTHR30472:SF1">
    <property type="entry name" value="FE(3+) DICITRATE TRANSPORT SYSTEM PERMEASE PROTEIN FECC-RELATED"/>
    <property type="match status" value="1"/>
</dbReference>
<evidence type="ECO:0000256" key="3">
    <source>
        <dbReference type="ARBA" id="ARBA00022448"/>
    </source>
</evidence>
<gene>
    <name evidence="9" type="ORF">GGQ66_003786</name>
</gene>
<organism evidence="9 10">
    <name type="scientific">Allorhizobium borbori</name>
    <dbReference type="NCBI Taxonomy" id="485907"/>
    <lineage>
        <taxon>Bacteria</taxon>
        <taxon>Pseudomonadati</taxon>
        <taxon>Pseudomonadota</taxon>
        <taxon>Alphaproteobacteria</taxon>
        <taxon>Hyphomicrobiales</taxon>
        <taxon>Rhizobiaceae</taxon>
        <taxon>Rhizobium/Agrobacterium group</taxon>
        <taxon>Allorhizobium</taxon>
    </lineage>
</organism>
<dbReference type="InterPro" id="IPR000522">
    <property type="entry name" value="ABC_transptr_permease_BtuC"/>
</dbReference>
<dbReference type="AlphaFoldDB" id="A0A7W6P298"/>
<protein>
    <submittedName>
        <fullName evidence="9">Iron complex transport system permease protein</fullName>
    </submittedName>
</protein>
<dbReference type="PANTHER" id="PTHR30472">
    <property type="entry name" value="FERRIC ENTEROBACTIN TRANSPORT SYSTEM PERMEASE PROTEIN"/>
    <property type="match status" value="1"/>
</dbReference>
<feature type="transmembrane region" description="Helical" evidence="8">
    <location>
        <begin position="155"/>
        <end position="176"/>
    </location>
</feature>
<comment type="similarity">
    <text evidence="2">Belongs to the binding-protein-dependent transport system permease family. FecCD subfamily.</text>
</comment>
<dbReference type="GO" id="GO:0033214">
    <property type="term" value="P:siderophore-iron import into cell"/>
    <property type="evidence" value="ECO:0007669"/>
    <property type="project" value="TreeGrafter"/>
</dbReference>
<dbReference type="FunFam" id="1.10.3470.10:FF:000001">
    <property type="entry name" value="Vitamin B12 ABC transporter permease BtuC"/>
    <property type="match status" value="1"/>
</dbReference>
<dbReference type="EMBL" id="JACIDU010000018">
    <property type="protein sequence ID" value="MBB4105199.1"/>
    <property type="molecule type" value="Genomic_DNA"/>
</dbReference>
<evidence type="ECO:0000256" key="5">
    <source>
        <dbReference type="ARBA" id="ARBA00022692"/>
    </source>
</evidence>
<feature type="transmembrane region" description="Helical" evidence="8">
    <location>
        <begin position="12"/>
        <end position="31"/>
    </location>
</feature>
<feature type="transmembrane region" description="Helical" evidence="8">
    <location>
        <begin position="65"/>
        <end position="82"/>
    </location>
</feature>
<feature type="transmembrane region" description="Helical" evidence="8">
    <location>
        <begin position="312"/>
        <end position="331"/>
    </location>
</feature>
<dbReference type="CDD" id="cd06550">
    <property type="entry name" value="TM_ABC_iron-siderophores_like"/>
    <property type="match status" value="1"/>
</dbReference>